<protein>
    <recommendedName>
        <fullName evidence="4">Transmembrane protein</fullName>
    </recommendedName>
</protein>
<feature type="transmembrane region" description="Helical" evidence="1">
    <location>
        <begin position="254"/>
        <end position="274"/>
    </location>
</feature>
<proteinExistence type="predicted"/>
<evidence type="ECO:0008006" key="4">
    <source>
        <dbReference type="Google" id="ProtNLM"/>
    </source>
</evidence>
<comment type="caution">
    <text evidence="2">The sequence shown here is derived from an EMBL/GenBank/DDBJ whole genome shotgun (WGS) entry which is preliminary data.</text>
</comment>
<evidence type="ECO:0000313" key="3">
    <source>
        <dbReference type="Proteomes" id="UP000019249"/>
    </source>
</evidence>
<feature type="transmembrane region" description="Helical" evidence="1">
    <location>
        <begin position="158"/>
        <end position="179"/>
    </location>
</feature>
<feature type="transmembrane region" description="Helical" evidence="1">
    <location>
        <begin position="127"/>
        <end position="146"/>
    </location>
</feature>
<feature type="transmembrane region" description="Helical" evidence="1">
    <location>
        <begin position="444"/>
        <end position="461"/>
    </location>
</feature>
<dbReference type="Proteomes" id="UP000019249">
    <property type="component" value="Unassembled WGS sequence"/>
</dbReference>
<feature type="transmembrane region" description="Helical" evidence="1">
    <location>
        <begin position="185"/>
        <end position="202"/>
    </location>
</feature>
<dbReference type="InterPro" id="IPR018710">
    <property type="entry name" value="DUF2232"/>
</dbReference>
<reference evidence="2 3" key="1">
    <citation type="journal article" date="2014" name="Int. J. Syst. Evol. Microbiol.">
        <title>Listeria floridensis sp. nov., Listeria aquatica sp. nov., Listeria cornellensis sp. nov., Listeria riparia sp. nov. and Listeria grandensis sp. nov., from agricultural and natural environments.</title>
        <authorList>
            <person name="den Bakker H.C."/>
            <person name="Warchocki S."/>
            <person name="Wright E.M."/>
            <person name="Allred A.F."/>
            <person name="Ahlstrom C."/>
            <person name="Manuel C.S."/>
            <person name="Stasiewicz M.J."/>
            <person name="Burrell A."/>
            <person name="Roof S."/>
            <person name="Strawn L."/>
            <person name="Fortes E.D."/>
            <person name="Nightingale K.K."/>
            <person name="Kephart D."/>
            <person name="Wiedmann M."/>
        </authorList>
    </citation>
    <scope>NUCLEOTIDE SEQUENCE [LARGE SCALE GENOMIC DNA]</scope>
    <source>
        <strain evidence="2 3">FSL S10-1187</strain>
    </source>
</reference>
<keyword evidence="1" id="KW-1133">Transmembrane helix</keyword>
<sequence>MMPRAARTRKKRKSEDIKLFFMRLLSFLTPGATAALGVLVVGIIVLFIPPYIGIADNGDFFRVFSSNGLYVNQSGYDASQFGYFVKQFGIYQYFNEQGAAFISSQSLFIQLAIFFNKLFFSTEVFDVRFLAAVQFSLYIPTVYLLVEGLTAKLSGARRYVVAVFAVLIFGDTAYLAYFNSFFGEGIMLIAMMLIAASFLLFYTRRYPDYFLLGLFTVASLLLVTVKQQNSPMALILSVLGILFVFLTREKKFRISVVISLVLILVTGVLMYAFIPKTFVTINQYQTMSRGILLESKEPEQALKDMGMNEQYALLKGTTYYQKYKMIDPDDPFLEKEFYEEYGFVPVLQFYLTHPDEFLSLLNLSAKHSFQIRPNEMGNYEKSVGKPFGEKTQFFTLYSNFKPNLAPSSIGMIVLLAVALLIGYGRGLLIRFRLQDYRGLLRFDLVLVLIGTGFAVLLITLVGDGEADLEKHEFLFNVCYDIALLMVLTSLVDYLAKKWQKRRRTKNGK</sequence>
<organism evidence="2 3">
    <name type="scientific">Listeria floridensis FSL S10-1187</name>
    <dbReference type="NCBI Taxonomy" id="1265817"/>
    <lineage>
        <taxon>Bacteria</taxon>
        <taxon>Bacillati</taxon>
        <taxon>Bacillota</taxon>
        <taxon>Bacilli</taxon>
        <taxon>Bacillales</taxon>
        <taxon>Listeriaceae</taxon>
        <taxon>Listeria</taxon>
    </lineage>
</organism>
<feature type="transmembrane region" description="Helical" evidence="1">
    <location>
        <begin position="404"/>
        <end position="423"/>
    </location>
</feature>
<dbReference type="EMBL" id="AODF01000019">
    <property type="protein sequence ID" value="EUJ31267.1"/>
    <property type="molecule type" value="Genomic_DNA"/>
</dbReference>
<feature type="transmembrane region" description="Helical" evidence="1">
    <location>
        <begin position="20"/>
        <end position="48"/>
    </location>
</feature>
<feature type="transmembrane region" description="Helical" evidence="1">
    <location>
        <begin position="209"/>
        <end position="225"/>
    </location>
</feature>
<keyword evidence="1" id="KW-0472">Membrane</keyword>
<keyword evidence="1" id="KW-0812">Transmembrane</keyword>
<evidence type="ECO:0000313" key="2">
    <source>
        <dbReference type="EMBL" id="EUJ31267.1"/>
    </source>
</evidence>
<keyword evidence="3" id="KW-1185">Reference proteome</keyword>
<evidence type="ECO:0000256" key="1">
    <source>
        <dbReference type="SAM" id="Phobius"/>
    </source>
</evidence>
<feature type="transmembrane region" description="Helical" evidence="1">
    <location>
        <begin position="231"/>
        <end position="247"/>
    </location>
</feature>
<dbReference type="Pfam" id="PF09991">
    <property type="entry name" value="DUF2232"/>
    <property type="match status" value="1"/>
</dbReference>
<gene>
    <name evidence="2" type="ORF">MFLO_09472</name>
</gene>
<name>A0ABN0REI7_9LIST</name>
<feature type="transmembrane region" description="Helical" evidence="1">
    <location>
        <begin position="473"/>
        <end position="495"/>
    </location>
</feature>
<accession>A0ABN0REI7</accession>